<evidence type="ECO:0000256" key="4">
    <source>
        <dbReference type="ARBA" id="ARBA00023242"/>
    </source>
</evidence>
<feature type="non-terminal residue" evidence="6">
    <location>
        <position position="1"/>
    </location>
</feature>
<dbReference type="EMBL" id="ML003510">
    <property type="protein sequence ID" value="RKP33856.1"/>
    <property type="molecule type" value="Genomic_DNA"/>
</dbReference>
<dbReference type="AlphaFoldDB" id="A0A4P9ZKP6"/>
<name>A0A4P9ZKP6_9FUNG</name>
<keyword evidence="2 5" id="KW-0853">WD repeat</keyword>
<feature type="repeat" description="WD" evidence="5">
    <location>
        <begin position="241"/>
        <end position="282"/>
    </location>
</feature>
<dbReference type="CDD" id="cd00200">
    <property type="entry name" value="WD40"/>
    <property type="match status" value="1"/>
</dbReference>
<evidence type="ECO:0000313" key="6">
    <source>
        <dbReference type="EMBL" id="RKP33856.1"/>
    </source>
</evidence>
<dbReference type="InterPro" id="IPR036322">
    <property type="entry name" value="WD40_repeat_dom_sf"/>
</dbReference>
<protein>
    <submittedName>
        <fullName evidence="6">WD40-repeat-containing domain protein</fullName>
    </submittedName>
</protein>
<dbReference type="PROSITE" id="PS50082">
    <property type="entry name" value="WD_REPEATS_2"/>
    <property type="match status" value="3"/>
</dbReference>
<reference evidence="7" key="1">
    <citation type="journal article" date="2018" name="Nat. Microbiol.">
        <title>Leveraging single-cell genomics to expand the fungal tree of life.</title>
        <authorList>
            <person name="Ahrendt S.R."/>
            <person name="Quandt C.A."/>
            <person name="Ciobanu D."/>
            <person name="Clum A."/>
            <person name="Salamov A."/>
            <person name="Andreopoulos B."/>
            <person name="Cheng J.F."/>
            <person name="Woyke T."/>
            <person name="Pelin A."/>
            <person name="Henrissat B."/>
            <person name="Reynolds N.K."/>
            <person name="Benny G.L."/>
            <person name="Smith M.E."/>
            <person name="James T.Y."/>
            <person name="Grigoriev I.V."/>
        </authorList>
    </citation>
    <scope>NUCLEOTIDE SEQUENCE [LARGE SCALE GENOMIC DNA]</scope>
    <source>
        <strain evidence="7">RSA 468</strain>
    </source>
</reference>
<evidence type="ECO:0000256" key="5">
    <source>
        <dbReference type="PROSITE-ProRule" id="PRU00221"/>
    </source>
</evidence>
<dbReference type="PROSITE" id="PS50294">
    <property type="entry name" value="WD_REPEATS_REGION"/>
    <property type="match status" value="1"/>
</dbReference>
<dbReference type="GO" id="GO:0045943">
    <property type="term" value="P:positive regulation of transcription by RNA polymerase I"/>
    <property type="evidence" value="ECO:0007669"/>
    <property type="project" value="TreeGrafter"/>
</dbReference>
<comment type="subcellular location">
    <subcellularLocation>
        <location evidence="1">Nucleus</location>
        <location evidence="1">Nucleolus</location>
    </subcellularLocation>
</comment>
<keyword evidence="3" id="KW-0677">Repeat</keyword>
<feature type="repeat" description="WD" evidence="5">
    <location>
        <begin position="157"/>
        <end position="199"/>
    </location>
</feature>
<dbReference type="Proteomes" id="UP000268162">
    <property type="component" value="Unassembled WGS sequence"/>
</dbReference>
<dbReference type="SUPFAM" id="SSF50978">
    <property type="entry name" value="WD40 repeat-like"/>
    <property type="match status" value="1"/>
</dbReference>
<dbReference type="PANTHER" id="PTHR19924:SF26">
    <property type="entry name" value="U3 SMALL NUCLEOLAR RNA-ASSOCIATED PROTEIN 15 HOMOLOG"/>
    <property type="match status" value="1"/>
</dbReference>
<sequence length="315" mass="34660">QPLPVPKAAQVLQRDQTGDSAYWKSFESPVIIKEFATVNSLCFSPAAPHDLIVASSSRVQIYDRSTCELKKSIARFKHTVLSAETRQDGRVLLAADESGQLQLFDLSSRTILRTLRGHTGAVHRARFVPSSSLVASCSDDRTVRVWDIPSERTLSTFTDHTDYVRALDVCPTNPNLLVTGSYDHSLKVFDLRAGKCTLSVNHADPIEDVLAFTSGTMFAVAGGPTITMYDGLMNGSEICSLDNFQKTVTSLTFDSTRTKLLTSSLDRQVKIFNLATFECTFTANYPMPVLRVALDPTETRLVAGMSGGTLDIRRR</sequence>
<gene>
    <name evidence="6" type="ORF">BJ085DRAFT_11615</name>
</gene>
<dbReference type="PRINTS" id="PR00320">
    <property type="entry name" value="GPROTEINBRPT"/>
</dbReference>
<dbReference type="InterPro" id="IPR015943">
    <property type="entry name" value="WD40/YVTN_repeat-like_dom_sf"/>
</dbReference>
<dbReference type="InterPro" id="IPR020472">
    <property type="entry name" value="WD40_PAC1"/>
</dbReference>
<dbReference type="STRING" id="215637.A0A4P9ZKP6"/>
<evidence type="ECO:0000313" key="7">
    <source>
        <dbReference type="Proteomes" id="UP000268162"/>
    </source>
</evidence>
<dbReference type="PANTHER" id="PTHR19924">
    <property type="entry name" value="UTP15 U3 SMALL NUCLEOLAR RNA-ASSOCIATED PROTEIN 15 FAMILY MEMBER"/>
    <property type="match status" value="1"/>
</dbReference>
<dbReference type="GO" id="GO:0005730">
    <property type="term" value="C:nucleolus"/>
    <property type="evidence" value="ECO:0007669"/>
    <property type="project" value="UniProtKB-SubCell"/>
</dbReference>
<keyword evidence="7" id="KW-1185">Reference proteome</keyword>
<dbReference type="GO" id="GO:0006364">
    <property type="term" value="P:rRNA processing"/>
    <property type="evidence" value="ECO:0007669"/>
    <property type="project" value="TreeGrafter"/>
</dbReference>
<evidence type="ECO:0000256" key="3">
    <source>
        <dbReference type="ARBA" id="ARBA00022737"/>
    </source>
</evidence>
<accession>A0A4P9ZKP6</accession>
<evidence type="ECO:0000256" key="2">
    <source>
        <dbReference type="ARBA" id="ARBA00022574"/>
    </source>
</evidence>
<proteinExistence type="predicted"/>
<dbReference type="PROSITE" id="PS00678">
    <property type="entry name" value="WD_REPEATS_1"/>
    <property type="match status" value="1"/>
</dbReference>
<dbReference type="Gene3D" id="2.130.10.10">
    <property type="entry name" value="YVTN repeat-like/Quinoprotein amine dehydrogenase"/>
    <property type="match status" value="3"/>
</dbReference>
<keyword evidence="4" id="KW-0539">Nucleus</keyword>
<feature type="repeat" description="WD" evidence="5">
    <location>
        <begin position="115"/>
        <end position="156"/>
    </location>
</feature>
<organism evidence="6 7">
    <name type="scientific">Dimargaris cristalligena</name>
    <dbReference type="NCBI Taxonomy" id="215637"/>
    <lineage>
        <taxon>Eukaryota</taxon>
        <taxon>Fungi</taxon>
        <taxon>Fungi incertae sedis</taxon>
        <taxon>Zoopagomycota</taxon>
        <taxon>Kickxellomycotina</taxon>
        <taxon>Dimargaritomycetes</taxon>
        <taxon>Dimargaritales</taxon>
        <taxon>Dimargaritaceae</taxon>
        <taxon>Dimargaris</taxon>
    </lineage>
</organism>
<evidence type="ECO:0000256" key="1">
    <source>
        <dbReference type="ARBA" id="ARBA00004604"/>
    </source>
</evidence>
<dbReference type="SMART" id="SM00320">
    <property type="entry name" value="WD40"/>
    <property type="match status" value="7"/>
</dbReference>
<feature type="non-terminal residue" evidence="6">
    <location>
        <position position="315"/>
    </location>
</feature>
<dbReference type="Pfam" id="PF00400">
    <property type="entry name" value="WD40"/>
    <property type="match status" value="3"/>
</dbReference>
<dbReference type="InterPro" id="IPR001680">
    <property type="entry name" value="WD40_rpt"/>
</dbReference>
<dbReference type="InterPro" id="IPR019775">
    <property type="entry name" value="WD40_repeat_CS"/>
</dbReference>